<gene>
    <name evidence="6" type="ORF">COY66_06420</name>
</gene>
<dbReference type="PANTHER" id="PTHR31851">
    <property type="entry name" value="FE(2+)/MN(2+) TRANSPORTER PCL1"/>
    <property type="match status" value="1"/>
</dbReference>
<keyword evidence="4 5" id="KW-0472">Membrane</keyword>
<sequence length="289" mass="32679">MTDQKFKNYLLTAQKNEITEHFIYLKLAETIKDPHNQEVLRAIANDELKHYQYWKGLTKITVKPSQYRIKKYFLIAKALGLTFGIKLMENGEKQAQVNYERILRSLPDARFIKEDEEKHEKHLINLIDEEKLKYVGSIVLGLNDALVELTGALAGLTLAFQNTRIIAMTGLITGIAASFSMAASEYLSTKSEESNKNPLKSSVYTGIAYIFTIALLILPYLIFGNVFVALALTILFAILIILVFTFYIATAKEFDFKKRFLEMALISLGVAALSFGIGFLVSRIFNIQV</sequence>
<evidence type="ECO:0000256" key="4">
    <source>
        <dbReference type="ARBA" id="ARBA00023136"/>
    </source>
</evidence>
<dbReference type="Pfam" id="PF01988">
    <property type="entry name" value="VIT1"/>
    <property type="match status" value="1"/>
</dbReference>
<dbReference type="InterPro" id="IPR009078">
    <property type="entry name" value="Ferritin-like_SF"/>
</dbReference>
<proteinExistence type="predicted"/>
<evidence type="ECO:0000256" key="5">
    <source>
        <dbReference type="SAM" id="Phobius"/>
    </source>
</evidence>
<evidence type="ECO:0000313" key="7">
    <source>
        <dbReference type="Proteomes" id="UP000230779"/>
    </source>
</evidence>
<dbReference type="EMBL" id="PFMD01000077">
    <property type="protein sequence ID" value="PIY95562.1"/>
    <property type="molecule type" value="Genomic_DNA"/>
</dbReference>
<dbReference type="GO" id="GO:0012505">
    <property type="term" value="C:endomembrane system"/>
    <property type="evidence" value="ECO:0007669"/>
    <property type="project" value="UniProtKB-SubCell"/>
</dbReference>
<organism evidence="6 7">
    <name type="scientific">Candidatus Kerfeldbacteria bacterium CG_4_10_14_0_8_um_filter_42_10</name>
    <dbReference type="NCBI Taxonomy" id="2014248"/>
    <lineage>
        <taxon>Bacteria</taxon>
        <taxon>Candidatus Kerfeldiibacteriota</taxon>
    </lineage>
</organism>
<feature type="transmembrane region" description="Helical" evidence="5">
    <location>
        <begin position="165"/>
        <end position="183"/>
    </location>
</feature>
<dbReference type="CDD" id="cd02431">
    <property type="entry name" value="Ferritin_CCC1_C"/>
    <property type="match status" value="1"/>
</dbReference>
<dbReference type="Proteomes" id="UP000230779">
    <property type="component" value="Unassembled WGS sequence"/>
</dbReference>
<accession>A0A2M7RG78</accession>
<evidence type="ECO:0000256" key="2">
    <source>
        <dbReference type="ARBA" id="ARBA00022692"/>
    </source>
</evidence>
<protein>
    <submittedName>
        <fullName evidence="6">Rubrerythrin family protein</fullName>
    </submittedName>
</protein>
<feature type="transmembrane region" description="Helical" evidence="5">
    <location>
        <begin position="260"/>
        <end position="285"/>
    </location>
</feature>
<dbReference type="GO" id="GO:0005384">
    <property type="term" value="F:manganese ion transmembrane transporter activity"/>
    <property type="evidence" value="ECO:0007669"/>
    <property type="project" value="InterPro"/>
</dbReference>
<dbReference type="SUPFAM" id="SSF47240">
    <property type="entry name" value="Ferritin-like"/>
    <property type="match status" value="1"/>
</dbReference>
<evidence type="ECO:0000313" key="6">
    <source>
        <dbReference type="EMBL" id="PIY95562.1"/>
    </source>
</evidence>
<dbReference type="Gene3D" id="1.20.1260.10">
    <property type="match status" value="1"/>
</dbReference>
<dbReference type="CDD" id="cd01044">
    <property type="entry name" value="Ferritin_CCC1_N"/>
    <property type="match status" value="1"/>
</dbReference>
<keyword evidence="3 5" id="KW-1133">Transmembrane helix</keyword>
<dbReference type="GO" id="GO:0030026">
    <property type="term" value="P:intracellular manganese ion homeostasis"/>
    <property type="evidence" value="ECO:0007669"/>
    <property type="project" value="InterPro"/>
</dbReference>
<feature type="transmembrane region" description="Helical" evidence="5">
    <location>
        <begin position="228"/>
        <end position="248"/>
    </location>
</feature>
<evidence type="ECO:0000256" key="3">
    <source>
        <dbReference type="ARBA" id="ARBA00022989"/>
    </source>
</evidence>
<comment type="subcellular location">
    <subcellularLocation>
        <location evidence="1">Endomembrane system</location>
        <topology evidence="1">Multi-pass membrane protein</topology>
    </subcellularLocation>
</comment>
<dbReference type="InterPro" id="IPR012347">
    <property type="entry name" value="Ferritin-like"/>
</dbReference>
<name>A0A2M7RG78_9BACT</name>
<keyword evidence="2 5" id="KW-0812">Transmembrane</keyword>
<evidence type="ECO:0000256" key="1">
    <source>
        <dbReference type="ARBA" id="ARBA00004127"/>
    </source>
</evidence>
<dbReference type="AlphaFoldDB" id="A0A2M7RG78"/>
<feature type="transmembrane region" description="Helical" evidence="5">
    <location>
        <begin position="203"/>
        <end position="222"/>
    </location>
</feature>
<dbReference type="InterPro" id="IPR039376">
    <property type="entry name" value="Ferritin_CCC1_N"/>
</dbReference>
<comment type="caution">
    <text evidence="6">The sequence shown here is derived from an EMBL/GenBank/DDBJ whole genome shotgun (WGS) entry which is preliminary data.</text>
</comment>
<dbReference type="InterPro" id="IPR008217">
    <property type="entry name" value="Ccc1_fam"/>
</dbReference>
<reference evidence="6 7" key="1">
    <citation type="submission" date="2017-09" db="EMBL/GenBank/DDBJ databases">
        <title>Depth-based differentiation of microbial function through sediment-hosted aquifers and enrichment of novel symbionts in the deep terrestrial subsurface.</title>
        <authorList>
            <person name="Probst A.J."/>
            <person name="Ladd B."/>
            <person name="Jarett J.K."/>
            <person name="Geller-Mcgrath D.E."/>
            <person name="Sieber C.M."/>
            <person name="Emerson J.B."/>
            <person name="Anantharaman K."/>
            <person name="Thomas B.C."/>
            <person name="Malmstrom R."/>
            <person name="Stieglmeier M."/>
            <person name="Klingl A."/>
            <person name="Woyke T."/>
            <person name="Ryan C.M."/>
            <person name="Banfield J.F."/>
        </authorList>
    </citation>
    <scope>NUCLEOTIDE SEQUENCE [LARGE SCALE GENOMIC DNA]</scope>
    <source>
        <strain evidence="6">CG_4_10_14_0_8_um_filter_42_10</strain>
    </source>
</reference>